<dbReference type="AlphaFoldDB" id="Q2XNX6"/>
<feature type="compositionally biased region" description="Basic and acidic residues" evidence="1">
    <location>
        <begin position="339"/>
        <end position="352"/>
    </location>
</feature>
<feature type="compositionally biased region" description="Basic and acidic residues" evidence="1">
    <location>
        <begin position="300"/>
        <end position="310"/>
    </location>
</feature>
<feature type="region of interest" description="Disordered" evidence="1">
    <location>
        <begin position="328"/>
        <end position="352"/>
    </location>
</feature>
<feature type="region of interest" description="Disordered" evidence="1">
    <location>
        <begin position="266"/>
        <end position="311"/>
    </location>
</feature>
<feature type="region of interest" description="Disordered" evidence="1">
    <location>
        <begin position="389"/>
        <end position="447"/>
    </location>
</feature>
<proteinExistence type="predicted"/>
<sequence>MGRSYGFNCLRGSSIFHHSGWDSALANAEIEMTTTIGTIAPGTHHLEGKLTIMEKLAELKARFLIICFDGLKFLLAIHHIPGHVKQSVIARNNDVYIQPDAFVDLAEKDEDLSSYKYQPKTVQKSAKDTAEAVNRLEDAQKKEIDEVVQRCSTLALEKDYVQKDRVAFAQRAKLDEELSKAEMLKDEAREKGKRIAFMEIDSHLETAAEARREGIKCMFGPLIAEYDARVESSAEEVDKEALLKEFLRGNEPSDLSIAKALYSKDSSPLKGKNDIASPSGAESSVPPPTLPTDGQSLDPSEQHIGYDPKDPGLVIHVLSPIPKDETVGRLRVAKKRRSDPKPTPRSDDATYKEEKICEEQLAEEKKKNIVIKVEPQVVELDDPLNRPLKVIHPGGSKSLKVPLPSSDVTSLASKASKQNRIGEESAEKPRKEKKKNNPHSGDSDYSSPHSGTWIFEVVYTLIRTLGTQSTLVRTLGHGDFKSFILYF</sequence>
<reference evidence="2" key="1">
    <citation type="submission" date="2005-10" db="EMBL/GenBank/DDBJ databases">
        <title>Comparative Sequence and Genetic Analyses of the Asparagus, Onion, and Rice Genomes Reveal Similar Structures, But No Microsynteny.</title>
        <authorList>
            <person name="Jernej J."/>
            <person name="Suzuki G."/>
            <person name="McCallum J."/>
            <person name="Cheung F."/>
            <person name="Arbogast T."/>
            <person name="Tallon L.J."/>
            <person name="Smith S."/>
            <person name="Utterback T."/>
            <person name="Havey M.J."/>
            <person name="Town C.D."/>
        </authorList>
    </citation>
    <scope>NUCLEOTIDE SEQUENCE</scope>
</reference>
<feature type="compositionally biased region" description="Polar residues" evidence="1">
    <location>
        <begin position="438"/>
        <end position="447"/>
    </location>
</feature>
<organism evidence="2">
    <name type="scientific">Allium cepa</name>
    <name type="common">Onion</name>
    <dbReference type="NCBI Taxonomy" id="4679"/>
    <lineage>
        <taxon>Eukaryota</taxon>
        <taxon>Viridiplantae</taxon>
        <taxon>Streptophyta</taxon>
        <taxon>Embryophyta</taxon>
        <taxon>Tracheophyta</taxon>
        <taxon>Spermatophyta</taxon>
        <taxon>Magnoliopsida</taxon>
        <taxon>Liliopsida</taxon>
        <taxon>Asparagales</taxon>
        <taxon>Amaryllidaceae</taxon>
        <taxon>Allioideae</taxon>
        <taxon>Allieae</taxon>
        <taxon>Allium</taxon>
    </lineage>
</organism>
<evidence type="ECO:0000313" key="2">
    <source>
        <dbReference type="EMBL" id="ABB55296.1"/>
    </source>
</evidence>
<gene>
    <name evidence="2" type="ORF">11.t00005</name>
</gene>
<feature type="compositionally biased region" description="Polar residues" evidence="1">
    <location>
        <begin position="406"/>
        <end position="419"/>
    </location>
</feature>
<name>Q2XNX6_ALLCE</name>
<feature type="compositionally biased region" description="Basic and acidic residues" evidence="1">
    <location>
        <begin position="420"/>
        <end position="430"/>
    </location>
</feature>
<dbReference type="EMBL" id="DQ273272">
    <property type="protein sequence ID" value="ABB55296.1"/>
    <property type="molecule type" value="Genomic_DNA"/>
</dbReference>
<accession>Q2XNX6</accession>
<protein>
    <submittedName>
        <fullName evidence="2">Uncharacterized protein</fullName>
    </submittedName>
</protein>
<evidence type="ECO:0000256" key="1">
    <source>
        <dbReference type="SAM" id="MobiDB-lite"/>
    </source>
</evidence>